<dbReference type="Gene3D" id="3.40.50.720">
    <property type="entry name" value="NAD(P)-binding Rossmann-like Domain"/>
    <property type="match status" value="1"/>
</dbReference>
<dbReference type="AlphaFoldDB" id="A0A384JXC7"/>
<feature type="domain" description="Ketoreductase (KR)" evidence="1">
    <location>
        <begin position="2"/>
        <end position="52"/>
    </location>
</feature>
<dbReference type="SUPFAM" id="SSF51735">
    <property type="entry name" value="NAD(P)-binding Rossmann-fold domains"/>
    <property type="match status" value="1"/>
</dbReference>
<protein>
    <recommendedName>
        <fullName evidence="1">Ketoreductase (KR) domain-containing protein</fullName>
    </recommendedName>
</protein>
<dbReference type="InterPro" id="IPR036291">
    <property type="entry name" value="NAD(P)-bd_dom_sf"/>
</dbReference>
<evidence type="ECO:0000313" key="3">
    <source>
        <dbReference type="Proteomes" id="UP000001798"/>
    </source>
</evidence>
<dbReference type="RefSeq" id="XP_001558470.1">
    <property type="nucleotide sequence ID" value="XM_001558420.2"/>
</dbReference>
<name>A0A384JXC7_BOTFB</name>
<dbReference type="InterPro" id="IPR013968">
    <property type="entry name" value="PKS_KR"/>
</dbReference>
<gene>
    <name evidence="2" type="ORF">BCIN_11g04550</name>
</gene>
<sequence length="209" mass="23074">MNCFIFLSPIAGINGSPEQSNYAAGCTFQDVLARSRSAAGYRGSVAINLGWMRTIGIIAETKEPQRSHQNVGDMSQVEADFFVLLEHYCNPLLPLSAPQDSQVLIGVVTQAHVHARDDAPIDALKRPFFASFNAPQLYDVKQHESTVATQEDRVVLFWQAVPPQDRSIVAVSVLKARLARALDASVDDVDSHRNLLDYGYRLVGWYEAA</sequence>
<reference evidence="2 3" key="2">
    <citation type="journal article" date="2012" name="Eukaryot. Cell">
        <title>Genome update of Botrytis cinerea strains B05.10 and T4.</title>
        <authorList>
            <person name="Staats M."/>
            <person name="van Kan J.A."/>
        </authorList>
    </citation>
    <scope>NUCLEOTIDE SEQUENCE [LARGE SCALE GENOMIC DNA]</scope>
    <source>
        <strain evidence="2 3">B05.10</strain>
    </source>
</reference>
<dbReference type="Pfam" id="PF08659">
    <property type="entry name" value="KR"/>
    <property type="match status" value="1"/>
</dbReference>
<proteinExistence type="predicted"/>
<evidence type="ECO:0000313" key="2">
    <source>
        <dbReference type="EMBL" id="ATZ55172.1"/>
    </source>
</evidence>
<organism evidence="2 3">
    <name type="scientific">Botryotinia fuckeliana (strain B05.10)</name>
    <name type="common">Noble rot fungus</name>
    <name type="synonym">Botrytis cinerea</name>
    <dbReference type="NCBI Taxonomy" id="332648"/>
    <lineage>
        <taxon>Eukaryota</taxon>
        <taxon>Fungi</taxon>
        <taxon>Dikarya</taxon>
        <taxon>Ascomycota</taxon>
        <taxon>Pezizomycotina</taxon>
        <taxon>Leotiomycetes</taxon>
        <taxon>Helotiales</taxon>
        <taxon>Sclerotiniaceae</taxon>
        <taxon>Botrytis</taxon>
    </lineage>
</organism>
<reference evidence="2 3" key="1">
    <citation type="journal article" date="2011" name="PLoS Genet.">
        <title>Genomic analysis of the necrotrophic fungal pathogens Sclerotinia sclerotiorum and Botrytis cinerea.</title>
        <authorList>
            <person name="Amselem J."/>
            <person name="Cuomo C.A."/>
            <person name="van Kan J.A."/>
            <person name="Viaud M."/>
            <person name="Benito E.P."/>
            <person name="Couloux A."/>
            <person name="Coutinho P.M."/>
            <person name="de Vries R.P."/>
            <person name="Dyer P.S."/>
            <person name="Fillinger S."/>
            <person name="Fournier E."/>
            <person name="Gout L."/>
            <person name="Hahn M."/>
            <person name="Kohn L."/>
            <person name="Lapalu N."/>
            <person name="Plummer K.M."/>
            <person name="Pradier J.M."/>
            <person name="Quevillon E."/>
            <person name="Sharon A."/>
            <person name="Simon A."/>
            <person name="ten Have A."/>
            <person name="Tudzynski B."/>
            <person name="Tudzynski P."/>
            <person name="Wincker P."/>
            <person name="Andrew M."/>
            <person name="Anthouard V."/>
            <person name="Beever R.E."/>
            <person name="Beffa R."/>
            <person name="Benoit I."/>
            <person name="Bouzid O."/>
            <person name="Brault B."/>
            <person name="Chen Z."/>
            <person name="Choquer M."/>
            <person name="Collemare J."/>
            <person name="Cotton P."/>
            <person name="Danchin E.G."/>
            <person name="Da Silva C."/>
            <person name="Gautier A."/>
            <person name="Giraud C."/>
            <person name="Giraud T."/>
            <person name="Gonzalez C."/>
            <person name="Grossetete S."/>
            <person name="Guldener U."/>
            <person name="Henrissat B."/>
            <person name="Howlett B.J."/>
            <person name="Kodira C."/>
            <person name="Kretschmer M."/>
            <person name="Lappartient A."/>
            <person name="Leroch M."/>
            <person name="Levis C."/>
            <person name="Mauceli E."/>
            <person name="Neuveglise C."/>
            <person name="Oeser B."/>
            <person name="Pearson M."/>
            <person name="Poulain J."/>
            <person name="Poussereau N."/>
            <person name="Quesneville H."/>
            <person name="Rascle C."/>
            <person name="Schumacher J."/>
            <person name="Segurens B."/>
            <person name="Sexton A."/>
            <person name="Silva E."/>
            <person name="Sirven C."/>
            <person name="Soanes D.M."/>
            <person name="Talbot N.J."/>
            <person name="Templeton M."/>
            <person name="Yandava C."/>
            <person name="Yarden O."/>
            <person name="Zeng Q."/>
            <person name="Rollins J.A."/>
            <person name="Lebrun M.H."/>
            <person name="Dickman M."/>
        </authorList>
    </citation>
    <scope>NUCLEOTIDE SEQUENCE [LARGE SCALE GENOMIC DNA]</scope>
    <source>
        <strain evidence="2 3">B05.10</strain>
    </source>
</reference>
<accession>A0A384JXC7</accession>
<evidence type="ECO:0000259" key="1">
    <source>
        <dbReference type="Pfam" id="PF08659"/>
    </source>
</evidence>
<reference evidence="2 3" key="3">
    <citation type="journal article" date="2017" name="Mol. Plant Pathol.">
        <title>A gapless genome sequence of the fungus Botrytis cinerea.</title>
        <authorList>
            <person name="Van Kan J.A."/>
            <person name="Stassen J.H."/>
            <person name="Mosbach A."/>
            <person name="Van Der Lee T.A."/>
            <person name="Faino L."/>
            <person name="Farmer A.D."/>
            <person name="Papasotiriou D.G."/>
            <person name="Zhou S."/>
            <person name="Seidl M.F."/>
            <person name="Cottam E."/>
            <person name="Edel D."/>
            <person name="Hahn M."/>
            <person name="Schwartz D.C."/>
            <person name="Dietrich R.A."/>
            <person name="Widdison S."/>
            <person name="Scalliet G."/>
        </authorList>
    </citation>
    <scope>NUCLEOTIDE SEQUENCE [LARGE SCALE GENOMIC DNA]</scope>
    <source>
        <strain evidence="2 3">B05.10</strain>
    </source>
</reference>
<dbReference type="Proteomes" id="UP000001798">
    <property type="component" value="Chromosome 11"/>
</dbReference>
<dbReference type="KEGG" id="bfu:BCIN_11g04550"/>
<dbReference type="OrthoDB" id="329835at2759"/>
<keyword evidence="3" id="KW-1185">Reference proteome</keyword>
<dbReference type="EMBL" id="CP009815">
    <property type="protein sequence ID" value="ATZ55172.1"/>
    <property type="molecule type" value="Genomic_DNA"/>
</dbReference>
<dbReference type="VEuPathDB" id="FungiDB:Bcin11g04550"/>
<dbReference type="GeneID" id="5439084"/>